<dbReference type="SUPFAM" id="SSF54637">
    <property type="entry name" value="Thioesterase/thiol ester dehydrase-isomerase"/>
    <property type="match status" value="1"/>
</dbReference>
<evidence type="ECO:0000313" key="4">
    <source>
        <dbReference type="Proteomes" id="UP000642993"/>
    </source>
</evidence>
<evidence type="ECO:0000313" key="3">
    <source>
        <dbReference type="EMBL" id="MBD8507354.1"/>
    </source>
</evidence>
<sequence length="154" mass="17328">MAFTADSVGAKYRMANFYEVGREKIREFAAAVQDDHPAHFSEDAARELGYDALVAPVTFASVLGVITTLEMFEHFGWSSDLRNIMQTDQRFVFHRPIVAGDRLRGETCIDSFRHMAGNDVIVTANHLLDDKDEIVQTTYTTLIRREDLVAGGEQ</sequence>
<proteinExistence type="inferred from homology"/>
<dbReference type="NCBIfam" id="NF040624">
    <property type="entry name" value="HadA"/>
    <property type="match status" value="1"/>
</dbReference>
<keyword evidence="4" id="KW-1185">Reference proteome</keyword>
<dbReference type="Gene3D" id="3.10.129.10">
    <property type="entry name" value="Hotdog Thioesterase"/>
    <property type="match status" value="1"/>
</dbReference>
<reference evidence="3" key="1">
    <citation type="submission" date="2020-09" db="EMBL/GenBank/DDBJ databases">
        <title>Hoyosella lacisalsi sp. nov., a halotolerant actinobacterium isolated from soil of Lake Gudzhirganskoe.</title>
        <authorList>
            <person name="Yang Q."/>
            <person name="Guo P.Y."/>
            <person name="Liu S.W."/>
            <person name="Li F.N."/>
            <person name="Sun C.H."/>
        </authorList>
    </citation>
    <scope>NUCLEOTIDE SEQUENCE</scope>
    <source>
        <strain evidence="3">G463</strain>
    </source>
</reference>
<feature type="domain" description="FAS1-like dehydratase" evidence="2">
    <location>
        <begin position="8"/>
        <end position="137"/>
    </location>
</feature>
<dbReference type="InterPro" id="IPR016709">
    <property type="entry name" value="HadA-like"/>
</dbReference>
<evidence type="ECO:0000256" key="1">
    <source>
        <dbReference type="HAMAP-Rule" id="MF_00799"/>
    </source>
</evidence>
<dbReference type="InterPro" id="IPR054849">
    <property type="entry name" value="UPF0336_fam"/>
</dbReference>
<dbReference type="InterPro" id="IPR039569">
    <property type="entry name" value="FAS1-like_DH_region"/>
</dbReference>
<dbReference type="GO" id="GO:0006633">
    <property type="term" value="P:fatty acid biosynthetic process"/>
    <property type="evidence" value="ECO:0007669"/>
    <property type="project" value="TreeGrafter"/>
</dbReference>
<dbReference type="InterPro" id="IPR050965">
    <property type="entry name" value="UPF0336/Enoyl-CoA_hydratase"/>
</dbReference>
<dbReference type="PANTHER" id="PTHR43437:SF3">
    <property type="entry name" value="HYDROXYACYL-THIOESTER DEHYDRATASE TYPE 2, MITOCHONDRIAL"/>
    <property type="match status" value="1"/>
</dbReference>
<dbReference type="AlphaFoldDB" id="A0A927JDI7"/>
<evidence type="ECO:0000259" key="2">
    <source>
        <dbReference type="Pfam" id="PF13452"/>
    </source>
</evidence>
<dbReference type="PIRSF" id="PIRSF018072">
    <property type="entry name" value="UCP018072"/>
    <property type="match status" value="1"/>
</dbReference>
<dbReference type="Proteomes" id="UP000642993">
    <property type="component" value="Unassembled WGS sequence"/>
</dbReference>
<gene>
    <name evidence="3" type="ORF">HT102_12765</name>
</gene>
<dbReference type="EMBL" id="JACYWE010000007">
    <property type="protein sequence ID" value="MBD8507354.1"/>
    <property type="molecule type" value="Genomic_DNA"/>
</dbReference>
<dbReference type="HAMAP" id="MF_00799">
    <property type="entry name" value="UPF0336"/>
    <property type="match status" value="1"/>
</dbReference>
<dbReference type="Pfam" id="PF13452">
    <property type="entry name" value="FAS1_DH_region"/>
    <property type="match status" value="1"/>
</dbReference>
<dbReference type="PANTHER" id="PTHR43437">
    <property type="entry name" value="HYDROXYACYL-THIOESTER DEHYDRATASE TYPE 2, MITOCHONDRIAL-RELATED"/>
    <property type="match status" value="1"/>
</dbReference>
<protein>
    <recommendedName>
        <fullName evidence="1">UPF0336 protein HT102_12765</fullName>
    </recommendedName>
</protein>
<dbReference type="GO" id="GO:0019171">
    <property type="term" value="F:(3R)-hydroxyacyl-[acyl-carrier-protein] dehydratase activity"/>
    <property type="evidence" value="ECO:0007669"/>
    <property type="project" value="TreeGrafter"/>
</dbReference>
<accession>A0A927JDI7</accession>
<comment type="similarity">
    <text evidence="1">Belongs to the UPF0336 family.</text>
</comment>
<name>A0A927JDI7_9ACTN</name>
<organism evidence="3 4">
    <name type="scientific">Lolliginicoccus lacisalsi</name>
    <dbReference type="NCBI Taxonomy" id="2742202"/>
    <lineage>
        <taxon>Bacteria</taxon>
        <taxon>Bacillati</taxon>
        <taxon>Actinomycetota</taxon>
        <taxon>Actinomycetes</taxon>
        <taxon>Mycobacteriales</taxon>
        <taxon>Hoyosellaceae</taxon>
        <taxon>Lolliginicoccus</taxon>
    </lineage>
</organism>
<dbReference type="CDD" id="cd03441">
    <property type="entry name" value="R_hydratase_like"/>
    <property type="match status" value="1"/>
</dbReference>
<dbReference type="InterPro" id="IPR029069">
    <property type="entry name" value="HotDog_dom_sf"/>
</dbReference>
<comment type="caution">
    <text evidence="3">The sequence shown here is derived from an EMBL/GenBank/DDBJ whole genome shotgun (WGS) entry which is preliminary data.</text>
</comment>